<dbReference type="Proteomes" id="UP000828390">
    <property type="component" value="Unassembled WGS sequence"/>
</dbReference>
<organism evidence="1 2">
    <name type="scientific">Dreissena polymorpha</name>
    <name type="common">Zebra mussel</name>
    <name type="synonym">Mytilus polymorpha</name>
    <dbReference type="NCBI Taxonomy" id="45954"/>
    <lineage>
        <taxon>Eukaryota</taxon>
        <taxon>Metazoa</taxon>
        <taxon>Spiralia</taxon>
        <taxon>Lophotrochozoa</taxon>
        <taxon>Mollusca</taxon>
        <taxon>Bivalvia</taxon>
        <taxon>Autobranchia</taxon>
        <taxon>Heteroconchia</taxon>
        <taxon>Euheterodonta</taxon>
        <taxon>Imparidentia</taxon>
        <taxon>Neoheterodontei</taxon>
        <taxon>Myida</taxon>
        <taxon>Dreissenoidea</taxon>
        <taxon>Dreissenidae</taxon>
        <taxon>Dreissena</taxon>
    </lineage>
</organism>
<proteinExistence type="predicted"/>
<protein>
    <submittedName>
        <fullName evidence="1">Uncharacterized protein</fullName>
    </submittedName>
</protein>
<reference evidence="1" key="2">
    <citation type="submission" date="2020-11" db="EMBL/GenBank/DDBJ databases">
        <authorList>
            <person name="McCartney M.A."/>
            <person name="Auch B."/>
            <person name="Kono T."/>
            <person name="Mallez S."/>
            <person name="Becker A."/>
            <person name="Gohl D.M."/>
            <person name="Silverstein K.A.T."/>
            <person name="Koren S."/>
            <person name="Bechman K.B."/>
            <person name="Herman A."/>
            <person name="Abrahante J.E."/>
            <person name="Garbe J."/>
        </authorList>
    </citation>
    <scope>NUCLEOTIDE SEQUENCE</scope>
    <source>
        <strain evidence="1">Duluth1</strain>
        <tissue evidence="1">Whole animal</tissue>
    </source>
</reference>
<comment type="caution">
    <text evidence="1">The sequence shown here is derived from an EMBL/GenBank/DDBJ whole genome shotgun (WGS) entry which is preliminary data.</text>
</comment>
<dbReference type="AlphaFoldDB" id="A0A9D4BPB6"/>
<gene>
    <name evidence="1" type="ORF">DPMN_078617</name>
</gene>
<dbReference type="EMBL" id="JAIWYP010000015">
    <property type="protein sequence ID" value="KAH3703579.1"/>
    <property type="molecule type" value="Genomic_DNA"/>
</dbReference>
<evidence type="ECO:0000313" key="2">
    <source>
        <dbReference type="Proteomes" id="UP000828390"/>
    </source>
</evidence>
<evidence type="ECO:0000313" key="1">
    <source>
        <dbReference type="EMBL" id="KAH3703579.1"/>
    </source>
</evidence>
<sequence>MLLLFGVDINSKDGVPHSKDLHKQSYLVPRYVIPQRNAVGEISLDDEQLCVDEFHFCAVPIGNEIRLNGEHLAISCNDSVNIVDYDKLY</sequence>
<reference evidence="1" key="1">
    <citation type="journal article" date="2019" name="bioRxiv">
        <title>The Genome of the Zebra Mussel, Dreissena polymorpha: A Resource for Invasive Species Research.</title>
        <authorList>
            <person name="McCartney M.A."/>
            <person name="Auch B."/>
            <person name="Kono T."/>
            <person name="Mallez S."/>
            <person name="Zhang Y."/>
            <person name="Obille A."/>
            <person name="Becker A."/>
            <person name="Abrahante J.E."/>
            <person name="Garbe J."/>
            <person name="Badalamenti J.P."/>
            <person name="Herman A."/>
            <person name="Mangelson H."/>
            <person name="Liachko I."/>
            <person name="Sullivan S."/>
            <person name="Sone E.D."/>
            <person name="Koren S."/>
            <person name="Silverstein K.A.T."/>
            <person name="Beckman K.B."/>
            <person name="Gohl D.M."/>
        </authorList>
    </citation>
    <scope>NUCLEOTIDE SEQUENCE</scope>
    <source>
        <strain evidence="1">Duluth1</strain>
        <tissue evidence="1">Whole animal</tissue>
    </source>
</reference>
<accession>A0A9D4BPB6</accession>
<keyword evidence="2" id="KW-1185">Reference proteome</keyword>
<name>A0A9D4BPB6_DREPO</name>